<evidence type="ECO:0000313" key="12">
    <source>
        <dbReference type="Proteomes" id="UP001071230"/>
    </source>
</evidence>
<comment type="pathway">
    <text evidence="8">Aminoacyl-tRNA biosynthesis; selenocysteinyl-tRNA(Sec) biosynthesis; selenocysteinyl-tRNA(Sec) from L-seryl-tRNA(Sec) (bacterial route): step 1/1.</text>
</comment>
<dbReference type="GO" id="GO:0001514">
    <property type="term" value="P:selenocysteine incorporation"/>
    <property type="evidence" value="ECO:0007669"/>
    <property type="project" value="UniProtKB-UniRule"/>
</dbReference>
<dbReference type="InterPro" id="IPR018319">
    <property type="entry name" value="SelA-like"/>
</dbReference>
<dbReference type="Gene3D" id="3.90.1150.180">
    <property type="match status" value="1"/>
</dbReference>
<dbReference type="SUPFAM" id="SSF53383">
    <property type="entry name" value="PLP-dependent transferases"/>
    <property type="match status" value="1"/>
</dbReference>
<proteinExistence type="inferred from homology"/>
<evidence type="ECO:0000256" key="6">
    <source>
        <dbReference type="ARBA" id="ARBA00023266"/>
    </source>
</evidence>
<evidence type="ECO:0000256" key="9">
    <source>
        <dbReference type="PIRSR" id="PIRSR618319-50"/>
    </source>
</evidence>
<evidence type="ECO:0000313" key="11">
    <source>
        <dbReference type="EMBL" id="CEJ05817.1"/>
    </source>
</evidence>
<evidence type="ECO:0000256" key="8">
    <source>
        <dbReference type="HAMAP-Rule" id="MF_00423"/>
    </source>
</evidence>
<dbReference type="PANTHER" id="PTHR32328">
    <property type="entry name" value="L-SERYL-TRNA(SEC) SELENIUM TRANSFERASE"/>
    <property type="match status" value="1"/>
</dbReference>
<reference evidence="11" key="1">
    <citation type="submission" date="2014-11" db="EMBL/GenBank/DDBJ databases">
        <authorList>
            <person name="Hornung B.V."/>
        </authorList>
    </citation>
    <scope>NUCLEOTIDE SEQUENCE</scope>
    <source>
        <strain evidence="11">INE</strain>
    </source>
</reference>
<dbReference type="InterPro" id="IPR015424">
    <property type="entry name" value="PyrdxlP-dep_Trfase"/>
</dbReference>
<evidence type="ECO:0000256" key="5">
    <source>
        <dbReference type="ARBA" id="ARBA00022917"/>
    </source>
</evidence>
<dbReference type="AlphaFoldDB" id="A0A8S0Y4G9"/>
<dbReference type="Gene3D" id="3.40.640.10">
    <property type="entry name" value="Type I PLP-dependent aspartate aminotransferase-like (Major domain)"/>
    <property type="match status" value="1"/>
</dbReference>
<dbReference type="InterPro" id="IPR004534">
    <property type="entry name" value="SelA_trans"/>
</dbReference>
<dbReference type="Proteomes" id="UP000836597">
    <property type="component" value="Chromosome"/>
</dbReference>
<keyword evidence="5 8" id="KW-0648">Protein biosynthesis</keyword>
<comment type="function">
    <text evidence="8">Converts seryl-tRNA(Sec) to selenocysteinyl-tRNA(Sec) required for selenoprotein biosynthesis.</text>
</comment>
<gene>
    <name evidence="8" type="primary">selA</name>
    <name evidence="11" type="ORF">DEACI_0237</name>
    <name evidence="10" type="ORF">DEACI_3758</name>
</gene>
<accession>A0A8S0Y4G9</accession>
<comment type="cofactor">
    <cofactor evidence="1 8 9">
        <name>pyridoxal 5'-phosphate</name>
        <dbReference type="ChEBI" id="CHEBI:597326"/>
    </cofactor>
</comment>
<keyword evidence="6 8" id="KW-0711">Selenium</keyword>
<evidence type="ECO:0000256" key="4">
    <source>
        <dbReference type="ARBA" id="ARBA00022898"/>
    </source>
</evidence>
<evidence type="ECO:0000256" key="3">
    <source>
        <dbReference type="ARBA" id="ARBA00022679"/>
    </source>
</evidence>
<dbReference type="GO" id="GO:0001717">
    <property type="term" value="P:conversion of seryl-tRNAsec to selenocys-tRNAsec"/>
    <property type="evidence" value="ECO:0007669"/>
    <property type="project" value="UniProtKB-UniRule"/>
</dbReference>
<keyword evidence="4 8" id="KW-0663">Pyridoxal phosphate</keyword>
<comment type="similarity">
    <text evidence="7 8">Belongs to the SelA family.</text>
</comment>
<sequence>MKIDKRQGVQIMANQKNRRLRIIPPVHEVVAAFEHREEFRPFMTNDGQRLTLAIRQALQELREHLLGEEGAWPWDEESAAVRLPQASFAGTDRETEVSAGGAEEAEAGLWGWLREEVLRSLRGRSAPSLRHVINATGVILHTNCGRALLAPEVAEFVAAQAGHYSNLELNLESGERGSRYVHVEKLLCALTGAEAAMVVNNNAAAVLLIMNTLAAGGEVVVSRGELVEVGGSFRIPEVLKAGGARLVEVGATNKTWLRDYEGAIGSQTALLLKVHTSNYRIEGFTHSVSARELVELGARLGLPVVEDLGSGSFLDGSQWGLPPEPTIGQSVEAGLSLVSFSGDKLLGGPQAGIIVGKKEYVERLRSNQLTRALRIDKLTLAGLEGTLRLYAEGRGPDLPVWHMLAMPPALLRAKAERLCSALRDHPQLQAEVREDFSQVGGGAWPTVDLPTWVCALRPRRGSVNDLEEFLRRGPLPILARIQKDRVLLDGRTLLAGEEEEIIRHLENWF</sequence>
<evidence type="ECO:0000256" key="7">
    <source>
        <dbReference type="ARBA" id="ARBA00044507"/>
    </source>
</evidence>
<dbReference type="EMBL" id="CDGJ01000003">
    <property type="protein sequence ID" value="CEJ05817.1"/>
    <property type="molecule type" value="Genomic_DNA"/>
</dbReference>
<comment type="subcellular location">
    <subcellularLocation>
        <location evidence="8">Cytoplasm</location>
    </subcellularLocation>
</comment>
<comment type="catalytic activity">
    <reaction evidence="8">
        <text>L-seryl-tRNA(Sec) + selenophosphate + H(+) = L-selenocysteinyl-tRNA(Sec) + phosphate</text>
        <dbReference type="Rhea" id="RHEA:22728"/>
        <dbReference type="Rhea" id="RHEA-COMP:9742"/>
        <dbReference type="Rhea" id="RHEA-COMP:9743"/>
        <dbReference type="ChEBI" id="CHEBI:15378"/>
        <dbReference type="ChEBI" id="CHEBI:16144"/>
        <dbReference type="ChEBI" id="CHEBI:43474"/>
        <dbReference type="ChEBI" id="CHEBI:78533"/>
        <dbReference type="ChEBI" id="CHEBI:78573"/>
        <dbReference type="EC" id="2.9.1.1"/>
    </reaction>
</comment>
<dbReference type="EMBL" id="LR746496">
    <property type="protein sequence ID" value="CAA7602935.1"/>
    <property type="molecule type" value="Genomic_DNA"/>
</dbReference>
<name>A0A8S0Y4G9_9FIRM</name>
<evidence type="ECO:0000256" key="1">
    <source>
        <dbReference type="ARBA" id="ARBA00001933"/>
    </source>
</evidence>
<evidence type="ECO:0000256" key="2">
    <source>
        <dbReference type="ARBA" id="ARBA00022490"/>
    </source>
</evidence>
<dbReference type="EC" id="2.9.1.1" evidence="8"/>
<dbReference type="GO" id="GO:0005737">
    <property type="term" value="C:cytoplasm"/>
    <property type="evidence" value="ECO:0007669"/>
    <property type="project" value="UniProtKB-SubCell"/>
</dbReference>
<organism evidence="10">
    <name type="scientific">Acididesulfobacillus acetoxydans</name>
    <dbReference type="NCBI Taxonomy" id="1561005"/>
    <lineage>
        <taxon>Bacteria</taxon>
        <taxon>Bacillati</taxon>
        <taxon>Bacillota</taxon>
        <taxon>Clostridia</taxon>
        <taxon>Eubacteriales</taxon>
        <taxon>Peptococcaceae</taxon>
        <taxon>Acididesulfobacillus</taxon>
    </lineage>
</organism>
<protein>
    <recommendedName>
        <fullName evidence="8">L-seryl-tRNA(Sec) selenium transferase</fullName>
        <ecNumber evidence="8">2.9.1.1</ecNumber>
    </recommendedName>
    <alternativeName>
        <fullName evidence="8">Selenocysteine synthase</fullName>
        <shortName evidence="8">Sec synthase</shortName>
    </alternativeName>
    <alternativeName>
        <fullName evidence="8">Selenocysteinyl-tRNA(Sec) synthase</fullName>
    </alternativeName>
</protein>
<dbReference type="Pfam" id="PF03841">
    <property type="entry name" value="SelA"/>
    <property type="match status" value="1"/>
</dbReference>
<dbReference type="Proteomes" id="UP001071230">
    <property type="component" value="Unassembled WGS sequence"/>
</dbReference>
<keyword evidence="12" id="KW-1185">Reference proteome</keyword>
<dbReference type="HAMAP" id="MF_00423">
    <property type="entry name" value="SelA"/>
    <property type="match status" value="1"/>
</dbReference>
<keyword evidence="2 8" id="KW-0963">Cytoplasm</keyword>
<dbReference type="KEGG" id="aacx:DEACI_3758"/>
<dbReference type="InterPro" id="IPR015421">
    <property type="entry name" value="PyrdxlP-dep_Trfase_major"/>
</dbReference>
<evidence type="ECO:0000313" key="10">
    <source>
        <dbReference type="EMBL" id="CAA7602935.1"/>
    </source>
</evidence>
<keyword evidence="3 8" id="KW-0808">Transferase</keyword>
<dbReference type="NCBIfam" id="TIGR00474">
    <property type="entry name" value="selA"/>
    <property type="match status" value="1"/>
</dbReference>
<dbReference type="GO" id="GO:0004125">
    <property type="term" value="F:L-seryl-tRNA(Sec) selenium transferase activity"/>
    <property type="evidence" value="ECO:0007669"/>
    <property type="project" value="UniProtKB-UniRule"/>
</dbReference>
<reference evidence="10" key="2">
    <citation type="submission" date="2020-01" db="EMBL/GenBank/DDBJ databases">
        <authorList>
            <person name="Hornung B."/>
        </authorList>
    </citation>
    <scope>NUCLEOTIDE SEQUENCE</scope>
    <source>
        <strain evidence="10">PacBioINE</strain>
    </source>
</reference>
<feature type="modified residue" description="N6-(pyridoxal phosphate)lysine" evidence="8 9">
    <location>
        <position position="344"/>
    </location>
</feature>
<dbReference type="PANTHER" id="PTHR32328:SF0">
    <property type="entry name" value="L-SERYL-TRNA(SEC) SELENIUM TRANSFERASE"/>
    <property type="match status" value="1"/>
</dbReference>